<name>A0A0G1PMZ8_9BACT</name>
<accession>A0A0G1PMZ8</accession>
<dbReference type="EMBL" id="LCMG01000003">
    <property type="protein sequence ID" value="KKU34164.1"/>
    <property type="molecule type" value="Genomic_DNA"/>
</dbReference>
<dbReference type="AlphaFoldDB" id="A0A0G1PMZ8"/>
<evidence type="ECO:0000313" key="1">
    <source>
        <dbReference type="EMBL" id="KKU34164.1"/>
    </source>
</evidence>
<gene>
    <name evidence="1" type="ORF">UX45_C0003G0055</name>
</gene>
<dbReference type="Proteomes" id="UP000034705">
    <property type="component" value="Unassembled WGS sequence"/>
</dbReference>
<reference evidence="1 2" key="1">
    <citation type="journal article" date="2015" name="Nature">
        <title>rRNA introns, odd ribosomes, and small enigmatic genomes across a large radiation of phyla.</title>
        <authorList>
            <person name="Brown C.T."/>
            <person name="Hug L.A."/>
            <person name="Thomas B.C."/>
            <person name="Sharon I."/>
            <person name="Castelle C.J."/>
            <person name="Singh A."/>
            <person name="Wilkins M.J."/>
            <person name="Williams K.H."/>
            <person name="Banfield J.F."/>
        </authorList>
    </citation>
    <scope>NUCLEOTIDE SEQUENCE [LARGE SCALE GENOMIC DNA]</scope>
</reference>
<protein>
    <submittedName>
        <fullName evidence="1">Uncharacterized protein</fullName>
    </submittedName>
</protein>
<proteinExistence type="predicted"/>
<evidence type="ECO:0000313" key="2">
    <source>
        <dbReference type="Proteomes" id="UP000034705"/>
    </source>
</evidence>
<sequence length="184" mass="20671">MLAALLRGTKHRLFSLLHIPYVLLVFEEGSNVVVYDMEKGKQALHIFVKEGRLSVEEMLALEVQMEKEGIFDRVEDVLEQVKRFPAQRDIPSDFSLKPCADCSSVKHMHLVDDEGDQCSPEIHTFEECFEAICRLVHDNKLHMYDAVCILQIAAAQVGHSLKITSRERLAPRNGGVINGGLAEG</sequence>
<comment type="caution">
    <text evidence="1">The sequence shown here is derived from an EMBL/GenBank/DDBJ whole genome shotgun (WGS) entry which is preliminary data.</text>
</comment>
<organism evidence="1 2">
    <name type="scientific">Candidatus Uhrbacteria bacterium GW2011_GWF2_46_218</name>
    <dbReference type="NCBI Taxonomy" id="1619001"/>
    <lineage>
        <taxon>Bacteria</taxon>
        <taxon>Candidatus Uhriibacteriota</taxon>
    </lineage>
</organism>